<evidence type="ECO:0000313" key="3">
    <source>
        <dbReference type="Proteomes" id="UP000571950"/>
    </source>
</evidence>
<comment type="caution">
    <text evidence="2">The sequence shown here is derived from an EMBL/GenBank/DDBJ whole genome shotgun (WGS) entry which is preliminary data.</text>
</comment>
<dbReference type="Gene3D" id="1.10.10.10">
    <property type="entry name" value="Winged helix-like DNA-binding domain superfamily/Winged helix DNA-binding domain"/>
    <property type="match status" value="1"/>
</dbReference>
<reference evidence="2 3" key="1">
    <citation type="submission" date="2020-08" db="EMBL/GenBank/DDBJ databases">
        <title>Genomic Encyclopedia of Type Strains, Phase IV (KMG-IV): sequencing the most valuable type-strain genomes for metagenomic binning, comparative biology and taxonomic classification.</title>
        <authorList>
            <person name="Goeker M."/>
        </authorList>
    </citation>
    <scope>NUCLEOTIDE SEQUENCE [LARGE SCALE GENOMIC DNA]</scope>
    <source>
        <strain evidence="2 3">DSM 26189</strain>
    </source>
</reference>
<protein>
    <submittedName>
        <fullName evidence="2">Molybdate transport system regulatory protein</fullName>
    </submittedName>
</protein>
<dbReference type="RefSeq" id="WP_188073709.1">
    <property type="nucleotide sequence ID" value="NZ_JACIDT010000024.1"/>
</dbReference>
<proteinExistence type="predicted"/>
<gene>
    <name evidence="2" type="ORF">GGR43_004176</name>
</gene>
<dbReference type="InterPro" id="IPR036390">
    <property type="entry name" value="WH_DNA-bd_sf"/>
</dbReference>
<dbReference type="InterPro" id="IPR036388">
    <property type="entry name" value="WH-like_DNA-bd_sf"/>
</dbReference>
<evidence type="ECO:0000313" key="2">
    <source>
        <dbReference type="EMBL" id="MBB3928432.1"/>
    </source>
</evidence>
<name>A0A7W6BRF1_9SPHN</name>
<dbReference type="AlphaFoldDB" id="A0A7W6BRF1"/>
<dbReference type="PANTHER" id="PTHR30432:SF1">
    <property type="entry name" value="DNA-BINDING TRANSCRIPTIONAL DUAL REGULATOR MODE"/>
    <property type="match status" value="1"/>
</dbReference>
<keyword evidence="3" id="KW-1185">Reference proteome</keyword>
<sequence length="131" mass="14352">MTDPAPSIRIRLHCGEEIAMGPGKADLLDAIRQHGSISAAGRALGMSYRRTWMLVDVMNRCWDEPLVQTAAGGSHGGGARVTDRGRQVLAHYRALQQAVRDAARGEDWTALRGLMREQPRPGQRKDGNPPE</sequence>
<dbReference type="SUPFAM" id="SSF46785">
    <property type="entry name" value="Winged helix' DNA-binding domain"/>
    <property type="match status" value="1"/>
</dbReference>
<evidence type="ECO:0000256" key="1">
    <source>
        <dbReference type="SAM" id="MobiDB-lite"/>
    </source>
</evidence>
<dbReference type="Proteomes" id="UP000571950">
    <property type="component" value="Unassembled WGS sequence"/>
</dbReference>
<dbReference type="InterPro" id="IPR051815">
    <property type="entry name" value="Molybdate_resp_trans_reg"/>
</dbReference>
<dbReference type="PANTHER" id="PTHR30432">
    <property type="entry name" value="TRANSCRIPTIONAL REGULATOR MODE"/>
    <property type="match status" value="1"/>
</dbReference>
<dbReference type="EMBL" id="JACIDT010000024">
    <property type="protein sequence ID" value="MBB3928432.1"/>
    <property type="molecule type" value="Genomic_DNA"/>
</dbReference>
<organism evidence="2 3">
    <name type="scientific">Sphingobium jiangsuense</name>
    <dbReference type="NCBI Taxonomy" id="870476"/>
    <lineage>
        <taxon>Bacteria</taxon>
        <taxon>Pseudomonadati</taxon>
        <taxon>Pseudomonadota</taxon>
        <taxon>Alphaproteobacteria</taxon>
        <taxon>Sphingomonadales</taxon>
        <taxon>Sphingomonadaceae</taxon>
        <taxon>Sphingobium</taxon>
    </lineage>
</organism>
<feature type="region of interest" description="Disordered" evidence="1">
    <location>
        <begin position="112"/>
        <end position="131"/>
    </location>
</feature>
<accession>A0A7W6BRF1</accession>